<dbReference type="EMBL" id="JAMTCK010000012">
    <property type="protein sequence ID" value="MCP2167950.1"/>
    <property type="molecule type" value="Genomic_DNA"/>
</dbReference>
<evidence type="ECO:0000313" key="4">
    <source>
        <dbReference type="EMBL" id="MCP2167950.1"/>
    </source>
</evidence>
<reference evidence="4" key="1">
    <citation type="submission" date="2022-06" db="EMBL/GenBank/DDBJ databases">
        <title>Genomic Encyclopedia of Archaeal and Bacterial Type Strains, Phase II (KMG-II): from individual species to whole genera.</title>
        <authorList>
            <person name="Goeker M."/>
        </authorList>
    </citation>
    <scope>NUCLEOTIDE SEQUENCE</scope>
    <source>
        <strain evidence="4">DSM 43935</strain>
    </source>
</reference>
<name>A0AAE3GGY0_9PSEU</name>
<dbReference type="GO" id="GO:0097367">
    <property type="term" value="F:carbohydrate derivative binding"/>
    <property type="evidence" value="ECO:0007669"/>
    <property type="project" value="InterPro"/>
</dbReference>
<evidence type="ECO:0000259" key="3">
    <source>
        <dbReference type="Pfam" id="PF10432"/>
    </source>
</evidence>
<dbReference type="RefSeq" id="WP_253775334.1">
    <property type="nucleotide sequence ID" value="NZ_JAMTCK010000012.1"/>
</dbReference>
<dbReference type="Proteomes" id="UP001206128">
    <property type="component" value="Unassembled WGS sequence"/>
</dbReference>
<dbReference type="GO" id="GO:0004347">
    <property type="term" value="F:glucose-6-phosphate isomerase activity"/>
    <property type="evidence" value="ECO:0007669"/>
    <property type="project" value="InterPro"/>
</dbReference>
<proteinExistence type="inferred from homology"/>
<gene>
    <name evidence="4" type="ORF">LX83_004824</name>
</gene>
<sequence length="359" mass="36682">MLDDSLLDDPGRLADSDGAGLLRSVALAGAQVRATAEAIADAGLSSLAETRPRALVLVTRPGVSPAVAELLAGLLGPGCPVPVVLADTVPTWVGALDVVLAHTEDPGDAVLAESVDRAARRGAHVVLTAPEDGPVAAAAAGRTLFLPPRIPLPAGFGFPRALAAGLSLVTALGLLRTDLDRLANELDREAERGHLSTESFLNPAKSLALRLAEHTPLLWGLDHPATAVARHAAAVLAGYTGVVCDVAGYPQALTRPVLHRQAVNAAAGADLFADRDEEQGSPLRVLLLAVRTGPTAQATRRAAQDTLPGAELLELAEDTLGDEVACAALLALRFEMAALYLGLAAGTLGGPGLFAPAAR</sequence>
<dbReference type="InterPro" id="IPR046348">
    <property type="entry name" value="SIS_dom_sf"/>
</dbReference>
<dbReference type="GO" id="GO:0005975">
    <property type="term" value="P:carbohydrate metabolic process"/>
    <property type="evidence" value="ECO:0007669"/>
    <property type="project" value="InterPro"/>
</dbReference>
<keyword evidence="2 4" id="KW-0413">Isomerase</keyword>
<dbReference type="SUPFAM" id="SSF53697">
    <property type="entry name" value="SIS domain"/>
    <property type="match status" value="1"/>
</dbReference>
<accession>A0AAE3GGY0</accession>
<dbReference type="GO" id="GO:0004476">
    <property type="term" value="F:mannose-6-phosphate isomerase activity"/>
    <property type="evidence" value="ECO:0007669"/>
    <property type="project" value="InterPro"/>
</dbReference>
<evidence type="ECO:0000256" key="1">
    <source>
        <dbReference type="ARBA" id="ARBA00010523"/>
    </source>
</evidence>
<keyword evidence="5" id="KW-1185">Reference proteome</keyword>
<dbReference type="Pfam" id="PF10432">
    <property type="entry name" value="bact-PGI_C"/>
    <property type="match status" value="1"/>
</dbReference>
<evidence type="ECO:0000313" key="5">
    <source>
        <dbReference type="Proteomes" id="UP001206128"/>
    </source>
</evidence>
<evidence type="ECO:0000256" key="2">
    <source>
        <dbReference type="ARBA" id="ARBA00023235"/>
    </source>
</evidence>
<dbReference type="AlphaFoldDB" id="A0AAE3GGY0"/>
<comment type="similarity">
    <text evidence="1">Belongs to the PGI/PMI family.</text>
</comment>
<feature type="domain" description="Bifunctional glucose-6-phosphate/mannose-6-phosphate isomerase C-terminal" evidence="3">
    <location>
        <begin position="202"/>
        <end position="346"/>
    </location>
</feature>
<comment type="caution">
    <text evidence="4">The sequence shown here is derived from an EMBL/GenBank/DDBJ whole genome shotgun (WGS) entry which is preliminary data.</text>
</comment>
<dbReference type="GO" id="GO:1901135">
    <property type="term" value="P:carbohydrate derivative metabolic process"/>
    <property type="evidence" value="ECO:0007669"/>
    <property type="project" value="InterPro"/>
</dbReference>
<protein>
    <submittedName>
        <fullName evidence="4">Phospho-glucose isomerase C-terminal SIS domain-containing protein</fullName>
    </submittedName>
</protein>
<dbReference type="InterPro" id="IPR019490">
    <property type="entry name" value="Glu6P/Mann6P_isomerase_C"/>
</dbReference>
<organism evidence="4 5">
    <name type="scientific">Goodfellowiella coeruleoviolacea</name>
    <dbReference type="NCBI Taxonomy" id="334858"/>
    <lineage>
        <taxon>Bacteria</taxon>
        <taxon>Bacillati</taxon>
        <taxon>Actinomycetota</taxon>
        <taxon>Actinomycetes</taxon>
        <taxon>Pseudonocardiales</taxon>
        <taxon>Pseudonocardiaceae</taxon>
        <taxon>Goodfellowiella</taxon>
    </lineage>
</organism>